<keyword evidence="1" id="KW-1185">Reference proteome</keyword>
<evidence type="ECO:0000313" key="1">
    <source>
        <dbReference type="Proteomes" id="UP000887565"/>
    </source>
</evidence>
<evidence type="ECO:0000313" key="2">
    <source>
        <dbReference type="WBParaSite" id="nRc.2.0.1.t11852-RA"/>
    </source>
</evidence>
<dbReference type="WBParaSite" id="nRc.2.0.1.t11852-RA">
    <property type="protein sequence ID" value="nRc.2.0.1.t11852-RA"/>
    <property type="gene ID" value="nRc.2.0.1.g11852"/>
</dbReference>
<organism evidence="1 2">
    <name type="scientific">Romanomermis culicivorax</name>
    <name type="common">Nematode worm</name>
    <dbReference type="NCBI Taxonomy" id="13658"/>
    <lineage>
        <taxon>Eukaryota</taxon>
        <taxon>Metazoa</taxon>
        <taxon>Ecdysozoa</taxon>
        <taxon>Nematoda</taxon>
        <taxon>Enoplea</taxon>
        <taxon>Dorylaimia</taxon>
        <taxon>Mermithida</taxon>
        <taxon>Mermithoidea</taxon>
        <taxon>Mermithidae</taxon>
        <taxon>Romanomermis</taxon>
    </lineage>
</organism>
<dbReference type="Proteomes" id="UP000887565">
    <property type="component" value="Unplaced"/>
</dbReference>
<dbReference type="AlphaFoldDB" id="A0A915ID80"/>
<sequence length="98" mass="10991">MIDTVIGVSANAALVEINFDNLEKSGDRGTGPLSNYGYGYNYNTAAAAAQNYGAAANYWSQYYSNCYYNNPAMYQQWATSYYQQQPQAYQQQQPPPNQ</sequence>
<proteinExistence type="predicted"/>
<accession>A0A915ID80</accession>
<protein>
    <submittedName>
        <fullName evidence="2">Uncharacterized protein</fullName>
    </submittedName>
</protein>
<name>A0A915ID80_ROMCU</name>
<reference evidence="2" key="1">
    <citation type="submission" date="2022-11" db="UniProtKB">
        <authorList>
            <consortium name="WormBaseParasite"/>
        </authorList>
    </citation>
    <scope>IDENTIFICATION</scope>
</reference>